<feature type="domain" description="Sulfatase N-terminal" evidence="5">
    <location>
        <begin position="61"/>
        <end position="390"/>
    </location>
</feature>
<dbReference type="EMBL" id="BAABJZ010000024">
    <property type="protein sequence ID" value="GAA4883367.1"/>
    <property type="molecule type" value="Genomic_DNA"/>
</dbReference>
<gene>
    <name evidence="6" type="ORF">GCM10023333_17010</name>
</gene>
<keyword evidence="3" id="KW-0378">Hydrolase</keyword>
<dbReference type="Proteomes" id="UP001499988">
    <property type="component" value="Unassembled WGS sequence"/>
</dbReference>
<accession>A0ABP9ENX5</accession>
<comment type="caution">
    <text evidence="6">The sequence shown here is derived from an EMBL/GenBank/DDBJ whole genome shotgun (WGS) entry which is preliminary data.</text>
</comment>
<dbReference type="Pfam" id="PF00884">
    <property type="entry name" value="Sulfatase"/>
    <property type="match status" value="1"/>
</dbReference>
<dbReference type="PROSITE" id="PS00523">
    <property type="entry name" value="SULFATASE_1"/>
    <property type="match status" value="1"/>
</dbReference>
<organism evidence="6 7">
    <name type="scientific">Ferrimonas pelagia</name>
    <dbReference type="NCBI Taxonomy" id="1177826"/>
    <lineage>
        <taxon>Bacteria</taxon>
        <taxon>Pseudomonadati</taxon>
        <taxon>Pseudomonadota</taxon>
        <taxon>Gammaproteobacteria</taxon>
        <taxon>Alteromonadales</taxon>
        <taxon>Ferrimonadaceae</taxon>
        <taxon>Ferrimonas</taxon>
    </lineage>
</organism>
<evidence type="ECO:0000259" key="5">
    <source>
        <dbReference type="Pfam" id="PF00884"/>
    </source>
</evidence>
<dbReference type="InterPro" id="IPR017850">
    <property type="entry name" value="Alkaline_phosphatase_core_sf"/>
</dbReference>
<sequence>MVSNQSGQAILHSDDGRTIRLPHSKQHITKKGSDVLKTRLTFLAGALALGPAVTMAQTTPPNVVIIVADDLGFADVGYKGSPIETPALDSLAAEGIELSKFYSTPICSPTRAALMTGRDPMRLGVAYGVILPWDSGGVHTDEHFMPQSFQAAGYQTAMMGKWHLGHSQQAMHPNSRGFDEFYGHLHTEVGFYPPFSNLGGKDFQRNGVSINDEGYATYLAADAASQWIEDRDKDKPFFLYMPFLAPHTPLVPPVEIADKYAHLTDDRPLARSPSDKMRRKGNNSNELPKYAAVVDAMDQAIGRILTTLEQQAVDDNTIVLFFSDNGASRVQGQGGGDNSPLRGGKAEVYEGGIRVVSLMRWPEKIQAGSQLPQAMSVMDVFPTLLSATGVTYQGEKVMDGLDLWPAISQGNAVEREEYLKFGSEIPIKGSYSFTAFDDQWKLVQWVEQDLYEITVVNELFKIDEDPNEYQDLAAEHPERVAEMAAAIKDWRTLHPANGIRGNVVAPPGWHAPKDWADFPRPTDTLQAQPAHSMAPSLPSQYFLDMRYGERGRLLYDCGKASWQDGNCGQQRLQLLLQRRQAQQSAAGAKGE</sequence>
<dbReference type="PANTHER" id="PTHR42693">
    <property type="entry name" value="ARYLSULFATASE FAMILY MEMBER"/>
    <property type="match status" value="1"/>
</dbReference>
<evidence type="ECO:0000256" key="2">
    <source>
        <dbReference type="ARBA" id="ARBA00022723"/>
    </source>
</evidence>
<dbReference type="InterPro" id="IPR050738">
    <property type="entry name" value="Sulfatase"/>
</dbReference>
<dbReference type="PANTHER" id="PTHR42693:SF53">
    <property type="entry name" value="ENDO-4-O-SULFATASE"/>
    <property type="match status" value="1"/>
</dbReference>
<proteinExistence type="inferred from homology"/>
<keyword evidence="2" id="KW-0479">Metal-binding</keyword>
<evidence type="ECO:0000313" key="6">
    <source>
        <dbReference type="EMBL" id="GAA4883367.1"/>
    </source>
</evidence>
<dbReference type="SUPFAM" id="SSF53649">
    <property type="entry name" value="Alkaline phosphatase-like"/>
    <property type="match status" value="1"/>
</dbReference>
<evidence type="ECO:0000256" key="3">
    <source>
        <dbReference type="ARBA" id="ARBA00022801"/>
    </source>
</evidence>
<keyword evidence="4" id="KW-0106">Calcium</keyword>
<comment type="similarity">
    <text evidence="1">Belongs to the sulfatase family.</text>
</comment>
<evidence type="ECO:0000313" key="7">
    <source>
        <dbReference type="Proteomes" id="UP001499988"/>
    </source>
</evidence>
<keyword evidence="7" id="KW-1185">Reference proteome</keyword>
<dbReference type="Gene3D" id="3.30.1120.10">
    <property type="match status" value="1"/>
</dbReference>
<dbReference type="Gene3D" id="3.40.720.10">
    <property type="entry name" value="Alkaline Phosphatase, subunit A"/>
    <property type="match status" value="1"/>
</dbReference>
<name>A0ABP9ENX5_9GAMM</name>
<evidence type="ECO:0000256" key="4">
    <source>
        <dbReference type="ARBA" id="ARBA00022837"/>
    </source>
</evidence>
<evidence type="ECO:0000256" key="1">
    <source>
        <dbReference type="ARBA" id="ARBA00008779"/>
    </source>
</evidence>
<dbReference type="InterPro" id="IPR024607">
    <property type="entry name" value="Sulfatase_CS"/>
</dbReference>
<reference evidence="7" key="1">
    <citation type="journal article" date="2019" name="Int. J. Syst. Evol. Microbiol.">
        <title>The Global Catalogue of Microorganisms (GCM) 10K type strain sequencing project: providing services to taxonomists for standard genome sequencing and annotation.</title>
        <authorList>
            <consortium name="The Broad Institute Genomics Platform"/>
            <consortium name="The Broad Institute Genome Sequencing Center for Infectious Disease"/>
            <person name="Wu L."/>
            <person name="Ma J."/>
        </authorList>
    </citation>
    <scope>NUCLEOTIDE SEQUENCE [LARGE SCALE GENOMIC DNA]</scope>
    <source>
        <strain evidence="7">JCM 18401</strain>
    </source>
</reference>
<dbReference type="InterPro" id="IPR000917">
    <property type="entry name" value="Sulfatase_N"/>
</dbReference>
<protein>
    <submittedName>
        <fullName evidence="6">Arylsulfatase</fullName>
    </submittedName>
</protein>